<feature type="region of interest" description="Disordered" evidence="1">
    <location>
        <begin position="1"/>
        <end position="26"/>
    </location>
</feature>
<name>A6J108_RAT</name>
<evidence type="ECO:0000313" key="3">
    <source>
        <dbReference type="Proteomes" id="UP000234681"/>
    </source>
</evidence>
<accession>A6J108</accession>
<protein>
    <submittedName>
        <fullName evidence="2">RCG21477</fullName>
    </submittedName>
</protein>
<evidence type="ECO:0000313" key="2">
    <source>
        <dbReference type="EMBL" id="EDM13597.1"/>
    </source>
</evidence>
<proteinExistence type="predicted"/>
<dbReference type="AlphaFoldDB" id="A6J108"/>
<sequence>MPFLLTGKRGPPSPDSVRGPFPTKFNQPVSADTGTQWRLFTYYLLTGRHIVWLKPG</sequence>
<evidence type="ECO:0000256" key="1">
    <source>
        <dbReference type="SAM" id="MobiDB-lite"/>
    </source>
</evidence>
<reference evidence="2 3" key="1">
    <citation type="submission" date="2005-07" db="EMBL/GenBank/DDBJ databases">
        <authorList>
            <person name="Mural R.J."/>
            <person name="Li P.W."/>
            <person name="Adams M.D."/>
            <person name="Amanatides P.G."/>
            <person name="Baden-Tillson H."/>
            <person name="Barnstead M."/>
            <person name="Chin S.H."/>
            <person name="Dew I."/>
            <person name="Evans C.A."/>
            <person name="Ferriera S."/>
            <person name="Flanigan M."/>
            <person name="Fosler C."/>
            <person name="Glodek A."/>
            <person name="Gu Z."/>
            <person name="Holt R.A."/>
            <person name="Jennings D."/>
            <person name="Kraft C.L."/>
            <person name="Lu F."/>
            <person name="Nguyen T."/>
            <person name="Nusskern D.R."/>
            <person name="Pfannkoch C.M."/>
            <person name="Sitter C."/>
            <person name="Sutton G.G."/>
            <person name="Venter J.C."/>
            <person name="Wang Z."/>
            <person name="Woodage T."/>
            <person name="Zheng X.H."/>
            <person name="Zhong F."/>
        </authorList>
    </citation>
    <scope>NUCLEOTIDE SEQUENCE [LARGE SCALE GENOMIC DNA]</scope>
    <source>
        <strain>BN</strain>
        <strain evidence="3">Sprague-Dawley</strain>
    </source>
</reference>
<gene>
    <name evidence="2" type="ORF">rCG_21477</name>
</gene>
<organism evidence="2 3">
    <name type="scientific">Rattus norvegicus</name>
    <name type="common">Rat</name>
    <dbReference type="NCBI Taxonomy" id="10116"/>
    <lineage>
        <taxon>Eukaryota</taxon>
        <taxon>Metazoa</taxon>
        <taxon>Chordata</taxon>
        <taxon>Craniata</taxon>
        <taxon>Vertebrata</taxon>
        <taxon>Euteleostomi</taxon>
        <taxon>Mammalia</taxon>
        <taxon>Eutheria</taxon>
        <taxon>Euarchontoglires</taxon>
        <taxon>Glires</taxon>
        <taxon>Rodentia</taxon>
        <taxon>Myomorpha</taxon>
        <taxon>Muroidea</taxon>
        <taxon>Muridae</taxon>
        <taxon>Murinae</taxon>
        <taxon>Rattus</taxon>
    </lineage>
</organism>
<dbReference type="Proteomes" id="UP000234681">
    <property type="component" value="Chromosome 12"/>
</dbReference>
<dbReference type="EMBL" id="CH473973">
    <property type="protein sequence ID" value="EDM13597.1"/>
    <property type="molecule type" value="Genomic_DNA"/>
</dbReference>